<name>A0A183DQC4_9BILA</name>
<feature type="transmembrane region" description="Helical" evidence="1">
    <location>
        <begin position="6"/>
        <end position="27"/>
    </location>
</feature>
<evidence type="ECO:0000313" key="2">
    <source>
        <dbReference type="EMBL" id="VDN18086.1"/>
    </source>
</evidence>
<dbReference type="AlphaFoldDB" id="A0A183DQC4"/>
<accession>A0A183DQC4</accession>
<sequence>MNVFFLVRLLGFLMIVIGTALFCYIPVRRVMNYKKDLQQLTGRSIRYEDLIVYALGQTKCRYVSWTPWTGCKGQREQSRRRQLLYARCETVYERISCSCAKNLQRRIQRLDKNSYSDHGCIPGSDRRLRMLSVNASFVNVTIGDTQELPAVVFGRC</sequence>
<evidence type="ECO:0000313" key="4">
    <source>
        <dbReference type="WBParaSite" id="GPUH_0001092801-mRNA-1"/>
    </source>
</evidence>
<keyword evidence="1" id="KW-0812">Transmembrane</keyword>
<evidence type="ECO:0000256" key="1">
    <source>
        <dbReference type="SAM" id="Phobius"/>
    </source>
</evidence>
<proteinExistence type="predicted"/>
<organism evidence="4">
    <name type="scientific">Gongylonema pulchrum</name>
    <dbReference type="NCBI Taxonomy" id="637853"/>
    <lineage>
        <taxon>Eukaryota</taxon>
        <taxon>Metazoa</taxon>
        <taxon>Ecdysozoa</taxon>
        <taxon>Nematoda</taxon>
        <taxon>Chromadorea</taxon>
        <taxon>Rhabditida</taxon>
        <taxon>Spirurina</taxon>
        <taxon>Spiruromorpha</taxon>
        <taxon>Spiruroidea</taxon>
        <taxon>Gongylonematidae</taxon>
        <taxon>Gongylonema</taxon>
    </lineage>
</organism>
<protein>
    <submittedName>
        <fullName evidence="4">Secreted protein</fullName>
    </submittedName>
</protein>
<reference evidence="2 3" key="2">
    <citation type="submission" date="2018-11" db="EMBL/GenBank/DDBJ databases">
        <authorList>
            <consortium name="Pathogen Informatics"/>
        </authorList>
    </citation>
    <scope>NUCLEOTIDE SEQUENCE [LARGE SCALE GENOMIC DNA]</scope>
</reference>
<keyword evidence="1" id="KW-1133">Transmembrane helix</keyword>
<dbReference type="Proteomes" id="UP000271098">
    <property type="component" value="Unassembled WGS sequence"/>
</dbReference>
<reference evidence="4" key="1">
    <citation type="submission" date="2016-06" db="UniProtKB">
        <authorList>
            <consortium name="WormBaseParasite"/>
        </authorList>
    </citation>
    <scope>IDENTIFICATION</scope>
</reference>
<dbReference type="EMBL" id="UYRT01078231">
    <property type="protein sequence ID" value="VDN18086.1"/>
    <property type="molecule type" value="Genomic_DNA"/>
</dbReference>
<gene>
    <name evidence="2" type="ORF">GPUH_LOCUS10915</name>
</gene>
<dbReference type="WBParaSite" id="GPUH_0001092801-mRNA-1">
    <property type="protein sequence ID" value="GPUH_0001092801-mRNA-1"/>
    <property type="gene ID" value="GPUH_0001092801"/>
</dbReference>
<keyword evidence="1" id="KW-0472">Membrane</keyword>
<dbReference type="OrthoDB" id="5836423at2759"/>
<evidence type="ECO:0000313" key="3">
    <source>
        <dbReference type="Proteomes" id="UP000271098"/>
    </source>
</evidence>
<keyword evidence="3" id="KW-1185">Reference proteome</keyword>